<sequence>MINILSYVGMDMHWEVCLWTLLGLVRTIFDATLFRVNANLKQMSMPDALSLPVQRVLRTMISGVMLVQCFTVYVYLASYIVLLYPVFHYVGSGVADVDAGRPVLASAASATDHDLRRDAGAMLHGLRIPRLLHSAALPCVSATRKLLCELMSLALGLGTCVLLGPARPPCIKFVIVKLVSIMPAFYMWILMFGDHDYGLELAIRRRRTKSLLGEDQLRTNIVAGLYAERPVNSGNKSPNMDDMSSRVDNSPNTSLAEINTNADMFLTPASVISNRISESGSYEDWYGSDVVVPRDADRILEQFVLMILRIGAYLRKEGITSVDFDMIKTNSSGSVLSRHDNHANCTTIPSDDTDTPHFVGSSKGNTASYVREYPQIFMKKPPDPPRSSENKIAAGKTVHSRLEIDDNSNIVRSRKRAVSMSPKDKISVDIDKNINKGVASRNPQQNMHRDPDNQPRPSKPTAISRKKSSELKQNAINESKLKIKSDISLHEILSSNDSLRESINRITENKNNLNGGKETEDKENNDKVNEVKENVDKENEETSSSDTQKHEKKHKQQEK</sequence>
<evidence type="ECO:0000256" key="2">
    <source>
        <dbReference type="SAM" id="Phobius"/>
    </source>
</evidence>
<feature type="compositionally biased region" description="Basic residues" evidence="1">
    <location>
        <begin position="550"/>
        <end position="559"/>
    </location>
</feature>
<organism evidence="3 4">
    <name type="scientific">Operophtera brumata</name>
    <name type="common">Winter moth</name>
    <name type="synonym">Phalaena brumata</name>
    <dbReference type="NCBI Taxonomy" id="104452"/>
    <lineage>
        <taxon>Eukaryota</taxon>
        <taxon>Metazoa</taxon>
        <taxon>Ecdysozoa</taxon>
        <taxon>Arthropoda</taxon>
        <taxon>Hexapoda</taxon>
        <taxon>Insecta</taxon>
        <taxon>Pterygota</taxon>
        <taxon>Neoptera</taxon>
        <taxon>Endopterygota</taxon>
        <taxon>Lepidoptera</taxon>
        <taxon>Glossata</taxon>
        <taxon>Ditrysia</taxon>
        <taxon>Geometroidea</taxon>
        <taxon>Geometridae</taxon>
        <taxon>Larentiinae</taxon>
        <taxon>Operophtera</taxon>
    </lineage>
</organism>
<feature type="transmembrane region" description="Helical" evidence="2">
    <location>
        <begin position="56"/>
        <end position="82"/>
    </location>
</feature>
<feature type="transmembrane region" description="Helical" evidence="2">
    <location>
        <begin position="150"/>
        <end position="166"/>
    </location>
</feature>
<comment type="caution">
    <text evidence="3">The sequence shown here is derived from an EMBL/GenBank/DDBJ whole genome shotgun (WGS) entry which is preliminary data.</text>
</comment>
<feature type="compositionally biased region" description="Basic and acidic residues" evidence="1">
    <location>
        <begin position="380"/>
        <end position="389"/>
    </location>
</feature>
<feature type="transmembrane region" description="Helical" evidence="2">
    <location>
        <begin position="173"/>
        <end position="193"/>
    </location>
</feature>
<keyword evidence="2" id="KW-1133">Transmembrane helix</keyword>
<accession>A0A0L7L6P8</accession>
<keyword evidence="2" id="KW-0472">Membrane</keyword>
<keyword evidence="2" id="KW-0812">Transmembrane</keyword>
<proteinExistence type="predicted"/>
<protein>
    <submittedName>
        <fullName evidence="3">Tetratricopeptide repeat protein</fullName>
    </submittedName>
</protein>
<dbReference type="Proteomes" id="UP000037510">
    <property type="component" value="Unassembled WGS sequence"/>
</dbReference>
<reference evidence="3 4" key="1">
    <citation type="journal article" date="2015" name="Genome Biol. Evol.">
        <title>The genome of winter moth (Operophtera brumata) provides a genomic perspective on sexual dimorphism and phenology.</title>
        <authorList>
            <person name="Derks M.F."/>
            <person name="Smit S."/>
            <person name="Salis L."/>
            <person name="Schijlen E."/>
            <person name="Bossers A."/>
            <person name="Mateman C."/>
            <person name="Pijl A.S."/>
            <person name="de Ridder D."/>
            <person name="Groenen M.A."/>
            <person name="Visser M.E."/>
            <person name="Megens H.J."/>
        </authorList>
    </citation>
    <scope>NUCLEOTIDE SEQUENCE [LARGE SCALE GENOMIC DNA]</scope>
    <source>
        <strain evidence="3">WM2013NL</strain>
        <tissue evidence="3">Head and thorax</tissue>
    </source>
</reference>
<feature type="compositionally biased region" description="Basic and acidic residues" evidence="1">
    <location>
        <begin position="517"/>
        <end position="537"/>
    </location>
</feature>
<keyword evidence="4" id="KW-1185">Reference proteome</keyword>
<evidence type="ECO:0000313" key="3">
    <source>
        <dbReference type="EMBL" id="KOB71143.1"/>
    </source>
</evidence>
<name>A0A0L7L6P8_OPEBR</name>
<dbReference type="AlphaFoldDB" id="A0A0L7L6P8"/>
<gene>
    <name evidence="3" type="ORF">OBRU01_14603</name>
</gene>
<evidence type="ECO:0000313" key="4">
    <source>
        <dbReference type="Proteomes" id="UP000037510"/>
    </source>
</evidence>
<evidence type="ECO:0000256" key="1">
    <source>
        <dbReference type="SAM" id="MobiDB-lite"/>
    </source>
</evidence>
<dbReference type="EMBL" id="JTDY01002591">
    <property type="protein sequence ID" value="KOB71143.1"/>
    <property type="molecule type" value="Genomic_DNA"/>
</dbReference>
<feature type="region of interest" description="Disordered" evidence="1">
    <location>
        <begin position="377"/>
        <end position="477"/>
    </location>
</feature>
<feature type="region of interest" description="Disordered" evidence="1">
    <location>
        <begin position="507"/>
        <end position="559"/>
    </location>
</feature>
<feature type="compositionally biased region" description="Basic and acidic residues" evidence="1">
    <location>
        <begin position="422"/>
        <end position="434"/>
    </location>
</feature>